<proteinExistence type="predicted"/>
<protein>
    <submittedName>
        <fullName evidence="1">Uncharacterized protein</fullName>
    </submittedName>
</protein>
<dbReference type="AlphaFoldDB" id="A0A803QBK6"/>
<reference evidence="1" key="1">
    <citation type="submission" date="2018-11" db="EMBL/GenBank/DDBJ databases">
        <authorList>
            <person name="Grassa J C."/>
        </authorList>
    </citation>
    <scope>NUCLEOTIDE SEQUENCE [LARGE SCALE GENOMIC DNA]</scope>
</reference>
<organism evidence="1 2">
    <name type="scientific">Cannabis sativa</name>
    <name type="common">Hemp</name>
    <name type="synonym">Marijuana</name>
    <dbReference type="NCBI Taxonomy" id="3483"/>
    <lineage>
        <taxon>Eukaryota</taxon>
        <taxon>Viridiplantae</taxon>
        <taxon>Streptophyta</taxon>
        <taxon>Embryophyta</taxon>
        <taxon>Tracheophyta</taxon>
        <taxon>Spermatophyta</taxon>
        <taxon>Magnoliopsida</taxon>
        <taxon>eudicotyledons</taxon>
        <taxon>Gunneridae</taxon>
        <taxon>Pentapetalae</taxon>
        <taxon>rosids</taxon>
        <taxon>fabids</taxon>
        <taxon>Rosales</taxon>
        <taxon>Cannabaceae</taxon>
        <taxon>Cannabis</taxon>
    </lineage>
</organism>
<reference evidence="1" key="2">
    <citation type="submission" date="2021-03" db="UniProtKB">
        <authorList>
            <consortium name="EnsemblPlants"/>
        </authorList>
    </citation>
    <scope>IDENTIFICATION</scope>
</reference>
<name>A0A803QBK6_CANSA</name>
<dbReference type="EnsemblPlants" id="evm.model.08.540">
    <property type="protein sequence ID" value="cds.evm.model.08.540"/>
    <property type="gene ID" value="evm.TU.08.540"/>
</dbReference>
<accession>A0A803QBK6</accession>
<keyword evidence="2" id="KW-1185">Reference proteome</keyword>
<dbReference type="Gramene" id="evm.model.08.540">
    <property type="protein sequence ID" value="cds.evm.model.08.540"/>
    <property type="gene ID" value="evm.TU.08.540"/>
</dbReference>
<evidence type="ECO:0000313" key="2">
    <source>
        <dbReference type="Proteomes" id="UP000596661"/>
    </source>
</evidence>
<dbReference type="Proteomes" id="UP000596661">
    <property type="component" value="Chromosome 8"/>
</dbReference>
<dbReference type="EMBL" id="UZAU01000685">
    <property type="status" value="NOT_ANNOTATED_CDS"/>
    <property type="molecule type" value="Genomic_DNA"/>
</dbReference>
<sequence>MHLGVRIDFNRQPNRLARPVLDSARKEIAQVLGSLPIQDRDWWLLCTTAKLREHKLIPENANLQRELQAPILNRKPKVGTATTSPVIPQKRKSDVVEGVPTEDLLPRSAELASQFLTMFSRAFVAGSKELDLLRKQNMLLQDGIKKLKLDVTSKDKDIEDLGKAKEQAEEKAVFDYIYTTLSKLPDFDFAILGAEAVEIADAFHAMSPTKTQGLEGNLFPEDAEKANVEEVADGATRKTSLLKDPARTSIGTMALHRKKARREELYYMTIELVELLLAMYLSFPRACLLWYA</sequence>
<evidence type="ECO:0000313" key="1">
    <source>
        <dbReference type="EnsemblPlants" id="cds.evm.model.08.540"/>
    </source>
</evidence>